<evidence type="ECO:0000256" key="1">
    <source>
        <dbReference type="SAM" id="MobiDB-lite"/>
    </source>
</evidence>
<dbReference type="Proteomes" id="UP000030701">
    <property type="component" value="Unassembled WGS sequence"/>
</dbReference>
<dbReference type="EMBL" id="JH657981">
    <property type="protein sequence ID" value="EXM17813.1"/>
    <property type="molecule type" value="Genomic_DNA"/>
</dbReference>
<proteinExistence type="predicted"/>
<dbReference type="OrthoDB" id="5088640at2759"/>
<dbReference type="HOGENOM" id="CLU_2210199_0_0_1"/>
<feature type="region of interest" description="Disordered" evidence="1">
    <location>
        <begin position="88"/>
        <end position="125"/>
    </location>
</feature>
<gene>
    <name evidence="2" type="ORF">FOTG_14057</name>
</gene>
<reference evidence="2" key="2">
    <citation type="submission" date="2012-05" db="EMBL/GenBank/DDBJ databases">
        <title>The Genome Annotation of Fusarium oxysporum Cotton.</title>
        <authorList>
            <consortium name="The Broad Institute Genomics Platform"/>
            <person name="Ma L.-J."/>
            <person name="Corby-Kistler H."/>
            <person name="Broz K."/>
            <person name="Gale L.R."/>
            <person name="Jonkers W."/>
            <person name="O'Donnell K."/>
            <person name="Ploetz R."/>
            <person name="Steinberg C."/>
            <person name="Schwartz D.C."/>
            <person name="VanEtten H."/>
            <person name="Zhou S."/>
            <person name="Young S.K."/>
            <person name="Zeng Q."/>
            <person name="Gargeya S."/>
            <person name="Fitzgerald M."/>
            <person name="Abouelleil A."/>
            <person name="Alvarado L."/>
            <person name="Chapman S.B."/>
            <person name="Gainer-Dewar J."/>
            <person name="Goldberg J."/>
            <person name="Griggs A."/>
            <person name="Gujja S."/>
            <person name="Hansen M."/>
            <person name="Howarth C."/>
            <person name="Imamovic A."/>
            <person name="Ireland A."/>
            <person name="Larimer J."/>
            <person name="McCowan C."/>
            <person name="Murphy C."/>
            <person name="Pearson M."/>
            <person name="Poon T.W."/>
            <person name="Priest M."/>
            <person name="Roberts A."/>
            <person name="Saif S."/>
            <person name="Shea T."/>
            <person name="Sykes S."/>
            <person name="Wortman J."/>
            <person name="Nusbaum C."/>
            <person name="Birren B."/>
        </authorList>
    </citation>
    <scope>NUCLEOTIDE SEQUENCE</scope>
    <source>
        <strain evidence="2">25433</strain>
    </source>
</reference>
<accession>X0KW73</accession>
<name>X0KW73_FUSOX</name>
<feature type="compositionally biased region" description="Polar residues" evidence="1">
    <location>
        <begin position="88"/>
        <end position="98"/>
    </location>
</feature>
<organism evidence="2">
    <name type="scientific">Fusarium oxysporum f. sp. vasinfectum 25433</name>
    <dbReference type="NCBI Taxonomy" id="1089449"/>
    <lineage>
        <taxon>Eukaryota</taxon>
        <taxon>Fungi</taxon>
        <taxon>Dikarya</taxon>
        <taxon>Ascomycota</taxon>
        <taxon>Pezizomycotina</taxon>
        <taxon>Sordariomycetes</taxon>
        <taxon>Hypocreomycetidae</taxon>
        <taxon>Hypocreales</taxon>
        <taxon>Nectriaceae</taxon>
        <taxon>Fusarium</taxon>
        <taxon>Fusarium oxysporum species complex</taxon>
    </lineage>
</organism>
<protein>
    <submittedName>
        <fullName evidence="2">Uncharacterized protein</fullName>
    </submittedName>
</protein>
<dbReference type="AlphaFoldDB" id="X0KW73"/>
<reference evidence="2" key="1">
    <citation type="submission" date="2011-11" db="EMBL/GenBank/DDBJ databases">
        <title>The Genome Sequence of Fusarium oxysporum Cotton.</title>
        <authorList>
            <consortium name="The Broad Institute Genome Sequencing Platform"/>
            <person name="Ma L.-J."/>
            <person name="Gale L.R."/>
            <person name="Schwartz D.C."/>
            <person name="Zhou S."/>
            <person name="Corby-Kistler H."/>
            <person name="Young S.K."/>
            <person name="Zeng Q."/>
            <person name="Gargeya S."/>
            <person name="Fitzgerald M."/>
            <person name="Haas B."/>
            <person name="Abouelleil A."/>
            <person name="Alvarado L."/>
            <person name="Arachchi H.M."/>
            <person name="Berlin A."/>
            <person name="Brown A."/>
            <person name="Chapman S.B."/>
            <person name="Chen Z."/>
            <person name="Dunbar C."/>
            <person name="Freedman E."/>
            <person name="Gearin G."/>
            <person name="Goldberg J."/>
            <person name="Griggs A."/>
            <person name="Gujja S."/>
            <person name="Heiman D."/>
            <person name="Howarth C."/>
            <person name="Larson L."/>
            <person name="Lui A."/>
            <person name="MacDonald P.J.P."/>
            <person name="Montmayeur A."/>
            <person name="Murphy C."/>
            <person name="Neiman D."/>
            <person name="Pearson M."/>
            <person name="Priest M."/>
            <person name="Roberts A."/>
            <person name="Saif S."/>
            <person name="Shea T."/>
            <person name="Shenoy N."/>
            <person name="Sisk P."/>
            <person name="Stolte C."/>
            <person name="Sykes S."/>
            <person name="Wortman J."/>
            <person name="Nusbaum C."/>
            <person name="Birren B."/>
        </authorList>
    </citation>
    <scope>NUCLEOTIDE SEQUENCE [LARGE SCALE GENOMIC DNA]</scope>
    <source>
        <strain evidence="2">25433</strain>
    </source>
</reference>
<evidence type="ECO:0000313" key="2">
    <source>
        <dbReference type="EMBL" id="EXM17813.1"/>
    </source>
</evidence>
<sequence>MLSDQYIHLLALISNTFIMSSSIQTLSRGVRTAPRALRGLTQVRRLSTTEPSRNLSNTRDSAVHDPIMDKFWGNRVNVSETSAIVTETPSISATTTSRDPPLGTNVFEPSSAPRWSGISIPAGRQ</sequence>